<evidence type="ECO:0008006" key="6">
    <source>
        <dbReference type="Google" id="ProtNLM"/>
    </source>
</evidence>
<keyword evidence="5" id="KW-1185">Reference proteome</keyword>
<dbReference type="InterPro" id="IPR009825">
    <property type="entry name" value="ECF_substrate-spec-like"/>
</dbReference>
<feature type="transmembrane region" description="Helical" evidence="3">
    <location>
        <begin position="80"/>
        <end position="102"/>
    </location>
</feature>
<comment type="caution">
    <text evidence="4">The sequence shown here is derived from an EMBL/GenBank/DDBJ whole genome shotgun (WGS) entry which is preliminary data.</text>
</comment>
<dbReference type="Pfam" id="PF07155">
    <property type="entry name" value="ECF-ribofla_trS"/>
    <property type="match status" value="1"/>
</dbReference>
<dbReference type="EMBL" id="JPME01000002">
    <property type="protein sequence ID" value="KEZ91675.1"/>
    <property type="molecule type" value="Genomic_DNA"/>
</dbReference>
<feature type="transmembrane region" description="Helical" evidence="3">
    <location>
        <begin position="17"/>
        <end position="38"/>
    </location>
</feature>
<evidence type="ECO:0000313" key="5">
    <source>
        <dbReference type="Proteomes" id="UP000028525"/>
    </source>
</evidence>
<accession>A0A084JRU1</accession>
<evidence type="ECO:0000256" key="1">
    <source>
        <dbReference type="ARBA" id="ARBA00022692"/>
    </source>
</evidence>
<feature type="transmembrane region" description="Helical" evidence="3">
    <location>
        <begin position="155"/>
        <end position="173"/>
    </location>
</feature>
<name>A0A084JRU1_9FIRM</name>
<dbReference type="PANTHER" id="PTHR37815">
    <property type="entry name" value="UPF0397 PROTEIN BC_2624-RELATED"/>
    <property type="match status" value="1"/>
</dbReference>
<sequence>MICERGENMNNNRTKKIVFSALMAALTTAATMVIHIPSAFSGYIHLGDGMVLLSGMLLGPMAGAAAGGIGSMMADLLSGYAFYAPATLIIKALAAFAGGYLYKHLRSRSRSGGFRVLPFLTAGVVCSAVVTGGYFIFELAVYSWPAAISNVPFNLVQNLFSLIAAGALLPVLLRVREIRELNRETAS</sequence>
<dbReference type="STRING" id="29354.IO98_00380"/>
<feature type="transmembrane region" description="Helical" evidence="3">
    <location>
        <begin position="114"/>
        <end position="135"/>
    </location>
</feature>
<dbReference type="AlphaFoldDB" id="A0A084JRU1"/>
<proteinExistence type="predicted"/>
<dbReference type="PANTHER" id="PTHR37815:SF3">
    <property type="entry name" value="UPF0397 PROTEIN SPR0429"/>
    <property type="match status" value="1"/>
</dbReference>
<gene>
    <name evidence="4" type="ORF">IO98_00380</name>
</gene>
<keyword evidence="2 3" id="KW-1133">Transmembrane helix</keyword>
<protein>
    <recommendedName>
        <fullName evidence="6">ECF transporter S component</fullName>
    </recommendedName>
</protein>
<organism evidence="4 5">
    <name type="scientific">Lacrimispora celerecrescens</name>
    <dbReference type="NCBI Taxonomy" id="29354"/>
    <lineage>
        <taxon>Bacteria</taxon>
        <taxon>Bacillati</taxon>
        <taxon>Bacillota</taxon>
        <taxon>Clostridia</taxon>
        <taxon>Lachnospirales</taxon>
        <taxon>Lachnospiraceae</taxon>
        <taxon>Lacrimispora</taxon>
    </lineage>
</organism>
<reference evidence="4 5" key="1">
    <citation type="submission" date="2014-07" db="EMBL/GenBank/DDBJ databases">
        <title>Draft genome of Clostridium celerecrescens 152B isolated from sediments associated with methane hydrate from Krishna Godavari basin.</title>
        <authorList>
            <person name="Honkalas V.S."/>
            <person name="Dabir A.P."/>
            <person name="Arora P."/>
            <person name="Dhakephalkar P.K."/>
        </authorList>
    </citation>
    <scope>NUCLEOTIDE SEQUENCE [LARGE SCALE GENOMIC DNA]</scope>
    <source>
        <strain evidence="4 5">152B</strain>
    </source>
</reference>
<dbReference type="GO" id="GO:0016020">
    <property type="term" value="C:membrane"/>
    <property type="evidence" value="ECO:0007669"/>
    <property type="project" value="InterPro"/>
</dbReference>
<dbReference type="Proteomes" id="UP000028525">
    <property type="component" value="Unassembled WGS sequence"/>
</dbReference>
<keyword evidence="3" id="KW-0472">Membrane</keyword>
<dbReference type="Gene3D" id="1.10.1760.20">
    <property type="match status" value="1"/>
</dbReference>
<evidence type="ECO:0000256" key="2">
    <source>
        <dbReference type="ARBA" id="ARBA00022989"/>
    </source>
</evidence>
<evidence type="ECO:0000256" key="3">
    <source>
        <dbReference type="SAM" id="Phobius"/>
    </source>
</evidence>
<evidence type="ECO:0000313" key="4">
    <source>
        <dbReference type="EMBL" id="KEZ91675.1"/>
    </source>
</evidence>
<keyword evidence="1 3" id="KW-0812">Transmembrane</keyword>